<dbReference type="SUPFAM" id="SSF46785">
    <property type="entry name" value="Winged helix' DNA-binding domain"/>
    <property type="match status" value="1"/>
</dbReference>
<sequence length="166" mass="18542">MVLARGRFAAPASDRGDRMKARAPQRVVASKLEDYLGYHLRRASIRDLNGIAATFGDEMRPVPFTVLCLIDEEPGITASEIARALRLQRANLAPMLADFDGRGLIERRADREDNRIQRLHLSPAGADALAGWRARVDEHEARTFGALTAAERQTLRLLLAKVWKDE</sequence>
<keyword evidence="2" id="KW-0614">Plasmid</keyword>
<dbReference type="KEGG" id="azz:DEW08_27015"/>
<reference evidence="3" key="1">
    <citation type="submission" date="2018-05" db="EMBL/GenBank/DDBJ databases">
        <title>Azospirillum thermophila sp. nov., a novel isolated from hot spring.</title>
        <authorList>
            <person name="Zhao Z."/>
        </authorList>
    </citation>
    <scope>NUCLEOTIDE SEQUENCE [LARGE SCALE GENOMIC DNA]</scope>
    <source>
        <strain evidence="3">CFH 70021</strain>
        <plasmid evidence="3">unnamed2</plasmid>
    </source>
</reference>
<evidence type="ECO:0000313" key="2">
    <source>
        <dbReference type="EMBL" id="AWK89649.1"/>
    </source>
</evidence>
<feature type="domain" description="HTH marR-type" evidence="1">
    <location>
        <begin position="33"/>
        <end position="164"/>
    </location>
</feature>
<dbReference type="PRINTS" id="PR00598">
    <property type="entry name" value="HTHMARR"/>
</dbReference>
<dbReference type="GO" id="GO:0006950">
    <property type="term" value="P:response to stress"/>
    <property type="evidence" value="ECO:0007669"/>
    <property type="project" value="TreeGrafter"/>
</dbReference>
<organism evidence="2 3">
    <name type="scientific">Azospirillum thermophilum</name>
    <dbReference type="NCBI Taxonomy" id="2202148"/>
    <lineage>
        <taxon>Bacteria</taxon>
        <taxon>Pseudomonadati</taxon>
        <taxon>Pseudomonadota</taxon>
        <taxon>Alphaproteobacteria</taxon>
        <taxon>Rhodospirillales</taxon>
        <taxon>Azospirillaceae</taxon>
        <taxon>Azospirillum</taxon>
    </lineage>
</organism>
<dbReference type="PANTHER" id="PTHR33164">
    <property type="entry name" value="TRANSCRIPTIONAL REGULATOR, MARR FAMILY"/>
    <property type="match status" value="1"/>
</dbReference>
<dbReference type="EMBL" id="CP029357">
    <property type="protein sequence ID" value="AWK89649.1"/>
    <property type="molecule type" value="Genomic_DNA"/>
</dbReference>
<protein>
    <submittedName>
        <fullName evidence="2">MarR family transcriptional regulator</fullName>
    </submittedName>
</protein>
<accession>A0A2S2CYU2</accession>
<dbReference type="Gene3D" id="1.10.10.10">
    <property type="entry name" value="Winged helix-like DNA-binding domain superfamily/Winged helix DNA-binding domain"/>
    <property type="match status" value="1"/>
</dbReference>
<gene>
    <name evidence="2" type="ORF">DEW08_27015</name>
</gene>
<dbReference type="PANTHER" id="PTHR33164:SF43">
    <property type="entry name" value="HTH-TYPE TRANSCRIPTIONAL REPRESSOR YETL"/>
    <property type="match status" value="1"/>
</dbReference>
<evidence type="ECO:0000259" key="1">
    <source>
        <dbReference type="PROSITE" id="PS50995"/>
    </source>
</evidence>
<dbReference type="InterPro" id="IPR036390">
    <property type="entry name" value="WH_DNA-bd_sf"/>
</dbReference>
<keyword evidence="3" id="KW-1185">Reference proteome</keyword>
<dbReference type="PROSITE" id="PS50995">
    <property type="entry name" value="HTH_MARR_2"/>
    <property type="match status" value="1"/>
</dbReference>
<dbReference type="Pfam" id="PF01047">
    <property type="entry name" value="MarR"/>
    <property type="match status" value="1"/>
</dbReference>
<proteinExistence type="predicted"/>
<dbReference type="InterPro" id="IPR039422">
    <property type="entry name" value="MarR/SlyA-like"/>
</dbReference>
<dbReference type="SMART" id="SM00347">
    <property type="entry name" value="HTH_MARR"/>
    <property type="match status" value="1"/>
</dbReference>
<dbReference type="OrthoDB" id="7359569at2"/>
<dbReference type="InterPro" id="IPR036388">
    <property type="entry name" value="WH-like_DNA-bd_sf"/>
</dbReference>
<dbReference type="AlphaFoldDB" id="A0A2S2CYU2"/>
<name>A0A2S2CYU2_9PROT</name>
<dbReference type="GO" id="GO:0003700">
    <property type="term" value="F:DNA-binding transcription factor activity"/>
    <property type="evidence" value="ECO:0007669"/>
    <property type="project" value="InterPro"/>
</dbReference>
<geneLocation type="plasmid" evidence="2 3">
    <name>unnamed2</name>
</geneLocation>
<evidence type="ECO:0000313" key="3">
    <source>
        <dbReference type="Proteomes" id="UP000245629"/>
    </source>
</evidence>
<dbReference type="Proteomes" id="UP000245629">
    <property type="component" value="Plasmid unnamed2"/>
</dbReference>
<dbReference type="InterPro" id="IPR000835">
    <property type="entry name" value="HTH_MarR-typ"/>
</dbReference>